<evidence type="ECO:0000313" key="5">
    <source>
        <dbReference type="Proteomes" id="UP000288623"/>
    </source>
</evidence>
<comment type="caution">
    <text evidence="4">The sequence shown here is derived from an EMBL/GenBank/DDBJ whole genome shotgun (WGS) entry which is preliminary data.</text>
</comment>
<dbReference type="InterPro" id="IPR003439">
    <property type="entry name" value="ABC_transporter-like_ATP-bd"/>
</dbReference>
<dbReference type="Pfam" id="PF00005">
    <property type="entry name" value="ABC_tran"/>
    <property type="match status" value="2"/>
</dbReference>
<dbReference type="NCBIfam" id="NF000355">
    <property type="entry name" value="ribo_prot_ABC_F"/>
    <property type="match status" value="1"/>
</dbReference>
<reference evidence="4 5" key="1">
    <citation type="submission" date="2014-11" db="EMBL/GenBank/DDBJ databases">
        <title>Genome sequence and analysis of novel Kurthia sp.</title>
        <authorList>
            <person name="Lawson J.N."/>
            <person name="Gonzalez J.E."/>
            <person name="Rinauldi L."/>
            <person name="Xuan Z."/>
            <person name="Firman A."/>
            <person name="Shaddox L."/>
            <person name="Trudeau A."/>
            <person name="Shah S."/>
            <person name="Reiman D."/>
        </authorList>
    </citation>
    <scope>NUCLEOTIDE SEQUENCE [LARGE SCALE GENOMIC DNA]</scope>
    <source>
        <strain evidence="4 5">3B1D</strain>
    </source>
</reference>
<keyword evidence="5" id="KW-1185">Reference proteome</keyword>
<evidence type="ECO:0000256" key="2">
    <source>
        <dbReference type="ARBA" id="ARBA00022840"/>
    </source>
</evidence>
<gene>
    <name evidence="4" type="ORF">QI30_07975</name>
</gene>
<evidence type="ECO:0000313" key="4">
    <source>
        <dbReference type="EMBL" id="RUS56998.1"/>
    </source>
</evidence>
<evidence type="ECO:0000259" key="3">
    <source>
        <dbReference type="PROSITE" id="PS50893"/>
    </source>
</evidence>
<feature type="domain" description="ABC transporter" evidence="3">
    <location>
        <begin position="298"/>
        <end position="483"/>
    </location>
</feature>
<organism evidence="4 5">
    <name type="scientific">Candidatus Kurthia intestinigallinarum</name>
    <dbReference type="NCBI Taxonomy" id="1562256"/>
    <lineage>
        <taxon>Bacteria</taxon>
        <taxon>Bacillati</taxon>
        <taxon>Bacillota</taxon>
        <taxon>Bacilli</taxon>
        <taxon>Bacillales</taxon>
        <taxon>Caryophanaceae</taxon>
        <taxon>Kurthia</taxon>
    </lineage>
</organism>
<evidence type="ECO:0000256" key="1">
    <source>
        <dbReference type="ARBA" id="ARBA00022741"/>
    </source>
</evidence>
<keyword evidence="1" id="KW-0547">Nucleotide-binding</keyword>
<sequence>MPITLKDVQFSFDELEKPLFEQVNLVLDTQWRLGLVGRNGRGKTTLLKLLMNDYAYSGTISSTTAFRYFPQKLLHPDWPVYTAIDEVMPIEQWKFERECQLLQLEKDIIWQPFEQLSGGEQTKILLAALFCDEASYVLLDEPTNHLDAQGRALLATYLKTKKGYLVVSHDRHFLDEVIDHVLAIERSQLVLYKGNFSTYRQQKAQQDHYELAQNKRLKAEIHRLDRTAKEKAQWAASKEASSHDAQVRADAARMMKRSKAIEKRVAAQVTEKTKLLHNIESVSNLTMNCLVRHRNPVLRVKNLTLSYGDVPLFQPISFELYQGEQLAITGVNGSGKTALLAYLFTKKFDGEVTGEVLISPQLTMSMVKQQYEYAGTLKAFAAEQKIDYTHFLTNLRVLGMERDVFNVPIERMSAGQKKKVAFAKSLGQPAELYLWDEPLNYLDIWNQQQIEKMLRHYKPTLLFVEHDPQFIDRVATKIVELKR</sequence>
<feature type="domain" description="ABC transporter" evidence="3">
    <location>
        <begin position="3"/>
        <end position="211"/>
    </location>
</feature>
<dbReference type="InterPro" id="IPR027417">
    <property type="entry name" value="P-loop_NTPase"/>
</dbReference>
<dbReference type="GO" id="GO:0016887">
    <property type="term" value="F:ATP hydrolysis activity"/>
    <property type="evidence" value="ECO:0007669"/>
    <property type="project" value="InterPro"/>
</dbReference>
<dbReference type="Proteomes" id="UP000288623">
    <property type="component" value="Unassembled WGS sequence"/>
</dbReference>
<dbReference type="PANTHER" id="PTHR42855:SF2">
    <property type="entry name" value="DRUG RESISTANCE ABC TRANSPORTER,ATP-BINDING PROTEIN"/>
    <property type="match status" value="1"/>
</dbReference>
<dbReference type="InterPro" id="IPR017871">
    <property type="entry name" value="ABC_transporter-like_CS"/>
</dbReference>
<dbReference type="Gene3D" id="3.40.50.300">
    <property type="entry name" value="P-loop containing nucleotide triphosphate hydrolases"/>
    <property type="match status" value="2"/>
</dbReference>
<dbReference type="RefSeq" id="WP_126990415.1">
    <property type="nucleotide sequence ID" value="NZ_JTFC01000029.1"/>
</dbReference>
<keyword evidence="2 4" id="KW-0067">ATP-binding</keyword>
<name>A0A433RUQ0_9BACL</name>
<dbReference type="SMART" id="SM00382">
    <property type="entry name" value="AAA"/>
    <property type="match status" value="2"/>
</dbReference>
<dbReference type="PANTHER" id="PTHR42855">
    <property type="entry name" value="ABC TRANSPORTER ATP-BINDING SUBUNIT"/>
    <property type="match status" value="1"/>
</dbReference>
<protein>
    <submittedName>
        <fullName evidence="4">Multidrug ABC transporter ATP-binding protein</fullName>
    </submittedName>
</protein>
<dbReference type="EMBL" id="JTFC01000029">
    <property type="protein sequence ID" value="RUS56998.1"/>
    <property type="molecule type" value="Genomic_DNA"/>
</dbReference>
<dbReference type="InterPro" id="IPR051309">
    <property type="entry name" value="ABCF_ATPase"/>
</dbReference>
<dbReference type="GO" id="GO:0005524">
    <property type="term" value="F:ATP binding"/>
    <property type="evidence" value="ECO:0007669"/>
    <property type="project" value="UniProtKB-KW"/>
</dbReference>
<dbReference type="PROSITE" id="PS00211">
    <property type="entry name" value="ABC_TRANSPORTER_1"/>
    <property type="match status" value="2"/>
</dbReference>
<dbReference type="InterPro" id="IPR003593">
    <property type="entry name" value="AAA+_ATPase"/>
</dbReference>
<proteinExistence type="predicted"/>
<dbReference type="PROSITE" id="PS50893">
    <property type="entry name" value="ABC_TRANSPORTER_2"/>
    <property type="match status" value="2"/>
</dbReference>
<dbReference type="OrthoDB" id="9762369at2"/>
<dbReference type="AlphaFoldDB" id="A0A433RUQ0"/>
<accession>A0A433RUQ0</accession>
<dbReference type="CDD" id="cd03221">
    <property type="entry name" value="ABCF_EF-3"/>
    <property type="match status" value="2"/>
</dbReference>
<dbReference type="SUPFAM" id="SSF52540">
    <property type="entry name" value="P-loop containing nucleoside triphosphate hydrolases"/>
    <property type="match status" value="2"/>
</dbReference>